<organism evidence="1 2">
    <name type="scientific">Coemansia javaensis</name>
    <dbReference type="NCBI Taxonomy" id="2761396"/>
    <lineage>
        <taxon>Eukaryota</taxon>
        <taxon>Fungi</taxon>
        <taxon>Fungi incertae sedis</taxon>
        <taxon>Zoopagomycota</taxon>
        <taxon>Kickxellomycotina</taxon>
        <taxon>Kickxellomycetes</taxon>
        <taxon>Kickxellales</taxon>
        <taxon>Kickxellaceae</taxon>
        <taxon>Coemansia</taxon>
    </lineage>
</organism>
<proteinExistence type="predicted"/>
<protein>
    <submittedName>
        <fullName evidence="1">Uncharacterized protein</fullName>
    </submittedName>
</protein>
<keyword evidence="2" id="KW-1185">Reference proteome</keyword>
<dbReference type="AlphaFoldDB" id="A0A9W8LCS7"/>
<evidence type="ECO:0000313" key="1">
    <source>
        <dbReference type="EMBL" id="KAJ2776219.1"/>
    </source>
</evidence>
<evidence type="ECO:0000313" key="2">
    <source>
        <dbReference type="Proteomes" id="UP001140217"/>
    </source>
</evidence>
<dbReference type="Proteomes" id="UP001140217">
    <property type="component" value="Unassembled WGS sequence"/>
</dbReference>
<reference evidence="1" key="1">
    <citation type="submission" date="2022-07" db="EMBL/GenBank/DDBJ databases">
        <title>Phylogenomic reconstructions and comparative analyses of Kickxellomycotina fungi.</title>
        <authorList>
            <person name="Reynolds N.K."/>
            <person name="Stajich J.E."/>
            <person name="Barry K."/>
            <person name="Grigoriev I.V."/>
            <person name="Crous P."/>
            <person name="Smith M.E."/>
        </authorList>
    </citation>
    <scope>NUCLEOTIDE SEQUENCE</scope>
    <source>
        <strain evidence="1">NBRC 105414</strain>
    </source>
</reference>
<dbReference type="OrthoDB" id="5514950at2759"/>
<accession>A0A9W8LCS7</accession>
<comment type="caution">
    <text evidence="1">The sequence shown here is derived from an EMBL/GenBank/DDBJ whole genome shotgun (WGS) entry which is preliminary data.</text>
</comment>
<dbReference type="EMBL" id="JANBUL010000383">
    <property type="protein sequence ID" value="KAJ2776219.1"/>
    <property type="molecule type" value="Genomic_DNA"/>
</dbReference>
<sequence length="148" mass="16405">MEGSLLRAILGLPKGTSYGAILLPRKLPTMEHRWRTKVANFVHHREQPTNEKHILGGLFDAKRAQATRDHAAKCTNTVALLRNTRAFKRRLKGTARAVMTNPIDRALAGLQRGDHASAACIALAIDRINTRCLGRRSLVKQHTSLAVE</sequence>
<gene>
    <name evidence="1" type="ORF">H4R18_005784</name>
</gene>
<name>A0A9W8LCS7_9FUNG</name>